<dbReference type="EMBL" id="CM046513">
    <property type="protein sequence ID" value="KAI8652183.1"/>
    <property type="molecule type" value="Genomic_DNA"/>
</dbReference>
<reference evidence="1" key="1">
    <citation type="submission" date="2022-06" db="EMBL/GenBank/DDBJ databases">
        <title>Fusarium solani species complex genomes reveal bases of compartmentalisation and animal pathogenesis.</title>
        <authorList>
            <person name="Tsai I.J."/>
        </authorList>
    </citation>
    <scope>NUCLEOTIDE SEQUENCE</scope>
    <source>
        <strain evidence="1">Fu6.1</strain>
    </source>
</reference>
<accession>A0ACC0QDV9</accession>
<proteinExistence type="predicted"/>
<organism evidence="1 2">
    <name type="scientific">Fusarium keratoplasticum</name>
    <dbReference type="NCBI Taxonomy" id="1328300"/>
    <lineage>
        <taxon>Eukaryota</taxon>
        <taxon>Fungi</taxon>
        <taxon>Dikarya</taxon>
        <taxon>Ascomycota</taxon>
        <taxon>Pezizomycotina</taxon>
        <taxon>Sordariomycetes</taxon>
        <taxon>Hypocreomycetidae</taxon>
        <taxon>Hypocreales</taxon>
        <taxon>Nectriaceae</taxon>
        <taxon>Fusarium</taxon>
        <taxon>Fusarium solani species complex</taxon>
    </lineage>
</organism>
<keyword evidence="2" id="KW-1185">Reference proteome</keyword>
<gene>
    <name evidence="1" type="ORF">NCS57_01281300</name>
</gene>
<dbReference type="Proteomes" id="UP001065298">
    <property type="component" value="Chromosome 11"/>
</dbReference>
<protein>
    <submittedName>
        <fullName evidence="1">Uncharacterized protein</fullName>
    </submittedName>
</protein>
<name>A0ACC0QDV9_9HYPO</name>
<comment type="caution">
    <text evidence="1">The sequence shown here is derived from an EMBL/GenBank/DDBJ whole genome shotgun (WGS) entry which is preliminary data.</text>
</comment>
<evidence type="ECO:0000313" key="1">
    <source>
        <dbReference type="EMBL" id="KAI8652183.1"/>
    </source>
</evidence>
<evidence type="ECO:0000313" key="2">
    <source>
        <dbReference type="Proteomes" id="UP001065298"/>
    </source>
</evidence>
<sequence length="499" mass="53273">MSLLKPLTSLDDSCSAIYKNILYSFTPEAFLSLSLKEGAKWKKLVMGEKVSGAVCVGATPDDTIQASLFVLGGTSGLGGYTGLQKYTYWTGKWTTITPSKLITKDRLWHGLTPGVKPILLNWSDADACLVGGNTRNIAVALFNPATGWRESGATLAEPLSKDAGSIQALVMPGDYGSKSLYPFDLSQSPNLVRRFVLQDASGAPFSNSVAVTKKNLNLSLYDWPEYNSTLAPTATRRNFAIAQGADGKVIFSGGNSEVPLAVFNATENSWLDTTRVFDAENQKVLSDSRLTPSAFSATETAGSTKSAKPTSTKTRSSTLAIPTILSTGSSSASLTIPEASASAMTDAAVVAAGSSDDDSGLSSNVILGITLGSILGFLTLFGLLLLLLARRRKARRKGMEASSTRHFGNGSRQLLLRGQTRGHNAPLSQESYSSMAILLDRTGKQKTSLTRKPTNERLEAPAAFMSGNRQYRKPAAALTDPERLPLRHDRCRVGPTKSK</sequence>